<dbReference type="GO" id="GO:0015252">
    <property type="term" value="F:proton channel activity"/>
    <property type="evidence" value="ECO:0007669"/>
    <property type="project" value="InterPro"/>
</dbReference>
<evidence type="ECO:0000256" key="12">
    <source>
        <dbReference type="ARBA" id="ARBA00034430"/>
    </source>
</evidence>
<keyword evidence="6" id="KW-0631">Potassium channel</keyword>
<evidence type="ECO:0000256" key="11">
    <source>
        <dbReference type="ARBA" id="ARBA00023303"/>
    </source>
</evidence>
<feature type="transmembrane region" description="Helical" evidence="13">
    <location>
        <begin position="35"/>
        <end position="55"/>
    </location>
</feature>
<dbReference type="Pfam" id="PF06736">
    <property type="entry name" value="TMEM175"/>
    <property type="match status" value="1"/>
</dbReference>
<keyword evidence="9" id="KW-0406">Ion transport</keyword>
<feature type="transmembrane region" description="Helical" evidence="13">
    <location>
        <begin position="151"/>
        <end position="180"/>
    </location>
</feature>
<evidence type="ECO:0000256" key="10">
    <source>
        <dbReference type="ARBA" id="ARBA00023136"/>
    </source>
</evidence>
<evidence type="ECO:0000256" key="9">
    <source>
        <dbReference type="ARBA" id="ARBA00023065"/>
    </source>
</evidence>
<dbReference type="InterPro" id="IPR010617">
    <property type="entry name" value="TMEM175-like"/>
</dbReference>
<evidence type="ECO:0000313" key="15">
    <source>
        <dbReference type="Proteomes" id="UP000272117"/>
    </source>
</evidence>
<proteinExistence type="inferred from homology"/>
<evidence type="ECO:0000256" key="4">
    <source>
        <dbReference type="ARBA" id="ARBA00022538"/>
    </source>
</evidence>
<keyword evidence="15" id="KW-1185">Reference proteome</keyword>
<evidence type="ECO:0000256" key="1">
    <source>
        <dbReference type="ARBA" id="ARBA00004141"/>
    </source>
</evidence>
<keyword evidence="8 13" id="KW-1133">Transmembrane helix</keyword>
<dbReference type="RefSeq" id="WP_123126262.1">
    <property type="nucleotide sequence ID" value="NZ_RJJD01000003.1"/>
</dbReference>
<keyword evidence="7" id="KW-0630">Potassium</keyword>
<gene>
    <name evidence="14" type="ORF">EFB08_07205</name>
</gene>
<evidence type="ECO:0000256" key="6">
    <source>
        <dbReference type="ARBA" id="ARBA00022826"/>
    </source>
</evidence>
<dbReference type="PANTHER" id="PTHR31462:SF5">
    <property type="entry name" value="ENDOSOMAL_LYSOSOMAL PROTON CHANNEL TMEM175"/>
    <property type="match status" value="1"/>
</dbReference>
<evidence type="ECO:0000256" key="7">
    <source>
        <dbReference type="ARBA" id="ARBA00022958"/>
    </source>
</evidence>
<dbReference type="EMBL" id="RJJD01000003">
    <property type="protein sequence ID" value="RNI29357.1"/>
    <property type="molecule type" value="Genomic_DNA"/>
</dbReference>
<feature type="transmembrane region" description="Helical" evidence="13">
    <location>
        <begin position="12"/>
        <end position="29"/>
    </location>
</feature>
<dbReference type="PANTHER" id="PTHR31462">
    <property type="entry name" value="ENDOSOMAL/LYSOSOMAL POTASSIUM CHANNEL TMEM175"/>
    <property type="match status" value="1"/>
</dbReference>
<accession>A0A3M9MW72</accession>
<organism evidence="14 15">
    <name type="scientific">Rufibacter latericius</name>
    <dbReference type="NCBI Taxonomy" id="2487040"/>
    <lineage>
        <taxon>Bacteria</taxon>
        <taxon>Pseudomonadati</taxon>
        <taxon>Bacteroidota</taxon>
        <taxon>Cytophagia</taxon>
        <taxon>Cytophagales</taxon>
        <taxon>Hymenobacteraceae</taxon>
        <taxon>Rufibacter</taxon>
    </lineage>
</organism>
<keyword evidence="5 13" id="KW-0812">Transmembrane</keyword>
<protein>
    <submittedName>
        <fullName evidence="14">DUF1211 domain-containing protein</fullName>
    </submittedName>
</protein>
<evidence type="ECO:0000256" key="8">
    <source>
        <dbReference type="ARBA" id="ARBA00022989"/>
    </source>
</evidence>
<comment type="catalytic activity">
    <reaction evidence="12">
        <text>K(+)(in) = K(+)(out)</text>
        <dbReference type="Rhea" id="RHEA:29463"/>
        <dbReference type="ChEBI" id="CHEBI:29103"/>
    </reaction>
</comment>
<keyword evidence="11" id="KW-0407">Ion channel</keyword>
<evidence type="ECO:0000256" key="5">
    <source>
        <dbReference type="ARBA" id="ARBA00022692"/>
    </source>
</evidence>
<keyword evidence="10 13" id="KW-0472">Membrane</keyword>
<name>A0A3M9MW72_9BACT</name>
<evidence type="ECO:0000256" key="3">
    <source>
        <dbReference type="ARBA" id="ARBA00022448"/>
    </source>
</evidence>
<dbReference type="Proteomes" id="UP000272117">
    <property type="component" value="Unassembled WGS sequence"/>
</dbReference>
<dbReference type="GO" id="GO:0016020">
    <property type="term" value="C:membrane"/>
    <property type="evidence" value="ECO:0007669"/>
    <property type="project" value="UniProtKB-SubCell"/>
</dbReference>
<evidence type="ECO:0000256" key="13">
    <source>
        <dbReference type="SAM" id="Phobius"/>
    </source>
</evidence>
<evidence type="ECO:0000256" key="2">
    <source>
        <dbReference type="ARBA" id="ARBA00006920"/>
    </source>
</evidence>
<sequence>MRTGRLEAFSDGVLAIILTIMVLEFKIPHERTFEALLPLVPVFLSYVLSFIYVGIYWNNHHHMLHSTEKVNGPILWANLHLLFWLSMIPFATGWMGENHFAAPAMTVYGIILFMSSVAYWILEQLIIKKNGRKSMLAMAVGNDLKGKISPFLYLAAIGATFVIPWVAGAIYVLVAFMWLIPDRRIEKVYDKVEA</sequence>
<dbReference type="GO" id="GO:0005267">
    <property type="term" value="F:potassium channel activity"/>
    <property type="evidence" value="ECO:0007669"/>
    <property type="project" value="UniProtKB-KW"/>
</dbReference>
<dbReference type="OrthoDB" id="7626281at2"/>
<comment type="similarity">
    <text evidence="2">Belongs to the TMEM175 family.</text>
</comment>
<dbReference type="AlphaFoldDB" id="A0A3M9MW72"/>
<comment type="subcellular location">
    <subcellularLocation>
        <location evidence="1">Membrane</location>
        <topology evidence="1">Multi-pass membrane protein</topology>
    </subcellularLocation>
</comment>
<reference evidence="14 15" key="1">
    <citation type="submission" date="2018-11" db="EMBL/GenBank/DDBJ databases">
        <title>Rufibacter latericius sp. nov., isolated from water in Baiyang Lake.</title>
        <authorList>
            <person name="Yang Y."/>
        </authorList>
    </citation>
    <scope>NUCLEOTIDE SEQUENCE [LARGE SCALE GENOMIC DNA]</scope>
    <source>
        <strain evidence="14 15">R-22-1c-1</strain>
    </source>
</reference>
<feature type="transmembrane region" description="Helical" evidence="13">
    <location>
        <begin position="100"/>
        <end position="122"/>
    </location>
</feature>
<comment type="caution">
    <text evidence="14">The sequence shown here is derived from an EMBL/GenBank/DDBJ whole genome shotgun (WGS) entry which is preliminary data.</text>
</comment>
<keyword evidence="3" id="KW-0813">Transport</keyword>
<keyword evidence="4" id="KW-0633">Potassium transport</keyword>
<feature type="transmembrane region" description="Helical" evidence="13">
    <location>
        <begin position="75"/>
        <end position="94"/>
    </location>
</feature>
<evidence type="ECO:0000313" key="14">
    <source>
        <dbReference type="EMBL" id="RNI29357.1"/>
    </source>
</evidence>